<dbReference type="InterPro" id="IPR043461">
    <property type="entry name" value="LpxH-like"/>
</dbReference>
<feature type="domain" description="Calcineurin-like phosphoesterase" evidence="6">
    <location>
        <begin position="162"/>
        <end position="362"/>
    </location>
</feature>
<dbReference type="CDD" id="cd07398">
    <property type="entry name" value="MPP_YbbF-LpxH"/>
    <property type="match status" value="1"/>
</dbReference>
<evidence type="ECO:0000256" key="2">
    <source>
        <dbReference type="ARBA" id="ARBA00022519"/>
    </source>
</evidence>
<evidence type="ECO:0000256" key="1">
    <source>
        <dbReference type="ARBA" id="ARBA00022475"/>
    </source>
</evidence>
<proteinExistence type="predicted"/>
<evidence type="ECO:0000313" key="7">
    <source>
        <dbReference type="EMBL" id="CAP42147.1"/>
    </source>
</evidence>
<keyword evidence="4" id="KW-0472">Membrane</keyword>
<evidence type="ECO:0000256" key="4">
    <source>
        <dbReference type="ARBA" id="ARBA00023136"/>
    </source>
</evidence>
<dbReference type="PANTHER" id="PTHR34990">
    <property type="entry name" value="UDP-2,3-DIACYLGLUCOSAMINE HYDROLASE-RELATED"/>
    <property type="match status" value="1"/>
</dbReference>
<keyword evidence="2" id="KW-0997">Cell inner membrane</keyword>
<dbReference type="AlphaFoldDB" id="A9IIQ7"/>
<gene>
    <name evidence="7" type="ordered locus">Bpet1808</name>
</gene>
<dbReference type="Proteomes" id="UP000001225">
    <property type="component" value="Chromosome"/>
</dbReference>
<dbReference type="GO" id="GO:0046872">
    <property type="term" value="F:metal ion binding"/>
    <property type="evidence" value="ECO:0007669"/>
    <property type="project" value="UniProtKB-KW"/>
</dbReference>
<evidence type="ECO:0000256" key="3">
    <source>
        <dbReference type="ARBA" id="ARBA00022723"/>
    </source>
</evidence>
<dbReference type="InterPro" id="IPR004843">
    <property type="entry name" value="Calcineurin-like_PHP"/>
</dbReference>
<sequence length="434" mass="49158">MAVPRHWGLLRVVLAPQGPDAAHENLEHPACRPRWPAAFGAAPDGALRASLAARAGGGGHRGRCLGGYRLEIGRHVHRRRTFCHLRLVVVRPRWAVPARPAAGHAPAQRAAAQGLRRRQGRIRHNGVIRRSHWRHAWMITSLGMTTAPRDAHVNEVRPTHWRTLWISDLHLGTAGCKAEFLLDFLERNESDTLYLVGDIVDGWQLRKHWHWPRAHNDVVQRILRKARNGTRVVFVPGNHDEFAREFIGYAFGDIEILDEEVHVTARGQRLLVLHGDQFDGVIQHSKWLAHLGDTLYQSALWLNHHFNRLRHRLGLHYWSLSQYLKHKVKNAVAFITDFEETLAGEARRRGLDGVVCGHIHKPELREVGGVLYCNDGDWVESLSALAESHDGQLVLLDWAAQHARREIGAAVARGRRPLSLPALPSALRRQDKHP</sequence>
<dbReference type="SUPFAM" id="SSF56300">
    <property type="entry name" value="Metallo-dependent phosphatases"/>
    <property type="match status" value="1"/>
</dbReference>
<dbReference type="InterPro" id="IPR029052">
    <property type="entry name" value="Metallo-depent_PP-like"/>
</dbReference>
<keyword evidence="5" id="KW-0464">Manganese</keyword>
<name>A9IIQ7_BORPD</name>
<dbReference type="STRING" id="94624.Bpet1808"/>
<evidence type="ECO:0000259" key="6">
    <source>
        <dbReference type="Pfam" id="PF00149"/>
    </source>
</evidence>
<organism evidence="7 8">
    <name type="scientific">Bordetella petrii (strain ATCC BAA-461 / DSM 12804 / CCUG 43448 / CIP 107267 / Se-1111R)</name>
    <dbReference type="NCBI Taxonomy" id="340100"/>
    <lineage>
        <taxon>Bacteria</taxon>
        <taxon>Pseudomonadati</taxon>
        <taxon>Pseudomonadota</taxon>
        <taxon>Betaproteobacteria</taxon>
        <taxon>Burkholderiales</taxon>
        <taxon>Alcaligenaceae</taxon>
        <taxon>Bordetella</taxon>
    </lineage>
</organism>
<dbReference type="KEGG" id="bpt:Bpet1808"/>
<keyword evidence="1" id="KW-1003">Cell membrane</keyword>
<keyword evidence="3" id="KW-0479">Metal-binding</keyword>
<evidence type="ECO:0000313" key="8">
    <source>
        <dbReference type="Proteomes" id="UP000001225"/>
    </source>
</evidence>
<dbReference type="EMBL" id="AM902716">
    <property type="protein sequence ID" value="CAP42147.1"/>
    <property type="molecule type" value="Genomic_DNA"/>
</dbReference>
<keyword evidence="8" id="KW-1185">Reference proteome</keyword>
<protein>
    <recommendedName>
        <fullName evidence="6">Calcineurin-like phosphoesterase domain-containing protein</fullName>
    </recommendedName>
</protein>
<dbReference type="GO" id="GO:0016020">
    <property type="term" value="C:membrane"/>
    <property type="evidence" value="ECO:0007669"/>
    <property type="project" value="GOC"/>
</dbReference>
<dbReference type="GO" id="GO:0009245">
    <property type="term" value="P:lipid A biosynthetic process"/>
    <property type="evidence" value="ECO:0007669"/>
    <property type="project" value="TreeGrafter"/>
</dbReference>
<dbReference type="GO" id="GO:0008758">
    <property type="term" value="F:UDP-2,3-diacylglucosamine hydrolase activity"/>
    <property type="evidence" value="ECO:0007669"/>
    <property type="project" value="TreeGrafter"/>
</dbReference>
<dbReference type="Gene3D" id="3.60.21.10">
    <property type="match status" value="1"/>
</dbReference>
<evidence type="ECO:0000256" key="5">
    <source>
        <dbReference type="ARBA" id="ARBA00023211"/>
    </source>
</evidence>
<accession>A9IIQ7</accession>
<reference evidence="7 8" key="1">
    <citation type="journal article" date="2008" name="BMC Genomics">
        <title>The missing link: Bordetella petrii is endowed with both the metabolic versatility of environmental bacteria and virulence traits of pathogenic Bordetellae.</title>
        <authorList>
            <person name="Gross R."/>
            <person name="Guzman C.A."/>
            <person name="Sebaihia M."/>
            <person name="Martins Dos Santos V.A."/>
            <person name="Pieper D.H."/>
            <person name="Koebnik R."/>
            <person name="Lechner M."/>
            <person name="Bartels D."/>
            <person name="Buhrmester J."/>
            <person name="Choudhuri J.V."/>
            <person name="Ebensen T."/>
            <person name="Gaigalat L."/>
            <person name="Herrmann S."/>
            <person name="Khachane A.N."/>
            <person name="Larisch C."/>
            <person name="Link S."/>
            <person name="Linke B."/>
            <person name="Meyer F."/>
            <person name="Mormann S."/>
            <person name="Nakunst D."/>
            <person name="Rueckert C."/>
            <person name="Schneiker-Bekel S."/>
            <person name="Schulze K."/>
            <person name="Vorhoelter F.J."/>
            <person name="Yevsa T."/>
            <person name="Engle J.T."/>
            <person name="Goldman W.E."/>
            <person name="Puehler A."/>
            <person name="Goebel U.B."/>
            <person name="Goesmann A."/>
            <person name="Bloecker H."/>
            <person name="Kaiser O."/>
            <person name="Martinez-Arias R."/>
        </authorList>
    </citation>
    <scope>NUCLEOTIDE SEQUENCE [LARGE SCALE GENOMIC DNA]</scope>
    <source>
        <strain evidence="8">ATCC BAA-461 / DSM 12804 / CCUG 43448 / CIP 107267 / Se-1111R</strain>
    </source>
</reference>
<dbReference type="Pfam" id="PF00149">
    <property type="entry name" value="Metallophos"/>
    <property type="match status" value="1"/>
</dbReference>
<dbReference type="PANTHER" id="PTHR34990:SF2">
    <property type="entry name" value="BLL8164 PROTEIN"/>
    <property type="match status" value="1"/>
</dbReference>
<dbReference type="eggNOG" id="COG2908">
    <property type="taxonomic scope" value="Bacteria"/>
</dbReference>
<keyword evidence="7" id="KW-0378">Hydrolase</keyword>